<comment type="similarity">
    <text evidence="2 5">Belongs to the RecX family.</text>
</comment>
<name>A0ABN2TCA5_9MICO</name>
<evidence type="ECO:0000259" key="8">
    <source>
        <dbReference type="Pfam" id="PF21981"/>
    </source>
</evidence>
<comment type="caution">
    <text evidence="10">The sequence shown here is derived from an EMBL/GenBank/DDBJ whole genome shotgun (WGS) entry which is preliminary data.</text>
</comment>
<evidence type="ECO:0000256" key="3">
    <source>
        <dbReference type="ARBA" id="ARBA00018111"/>
    </source>
</evidence>
<comment type="function">
    <text evidence="5">Modulates RecA activity.</text>
</comment>
<keyword evidence="11" id="KW-1185">Reference proteome</keyword>
<evidence type="ECO:0000259" key="9">
    <source>
        <dbReference type="Pfam" id="PF21982"/>
    </source>
</evidence>
<evidence type="ECO:0000313" key="11">
    <source>
        <dbReference type="Proteomes" id="UP001500755"/>
    </source>
</evidence>
<keyword evidence="4 5" id="KW-0963">Cytoplasm</keyword>
<accession>A0ABN2TCA5</accession>
<dbReference type="HAMAP" id="MF_01114">
    <property type="entry name" value="RecX"/>
    <property type="match status" value="1"/>
</dbReference>
<dbReference type="InterPro" id="IPR003783">
    <property type="entry name" value="Regulatory_RecX"/>
</dbReference>
<evidence type="ECO:0000256" key="5">
    <source>
        <dbReference type="HAMAP-Rule" id="MF_01114"/>
    </source>
</evidence>
<reference evidence="10 11" key="1">
    <citation type="journal article" date="2019" name="Int. J. Syst. Evol. Microbiol.">
        <title>The Global Catalogue of Microorganisms (GCM) 10K type strain sequencing project: providing services to taxonomists for standard genome sequencing and annotation.</title>
        <authorList>
            <consortium name="The Broad Institute Genomics Platform"/>
            <consortium name="The Broad Institute Genome Sequencing Center for Infectious Disease"/>
            <person name="Wu L."/>
            <person name="Ma J."/>
        </authorList>
    </citation>
    <scope>NUCLEOTIDE SEQUENCE [LARGE SCALE GENOMIC DNA]</scope>
    <source>
        <strain evidence="10 11">JCM 14546</strain>
    </source>
</reference>
<dbReference type="Gene3D" id="1.10.10.10">
    <property type="entry name" value="Winged helix-like DNA-binding domain superfamily/Winged helix DNA-binding domain"/>
    <property type="match status" value="3"/>
</dbReference>
<evidence type="ECO:0000256" key="4">
    <source>
        <dbReference type="ARBA" id="ARBA00022490"/>
    </source>
</evidence>
<evidence type="ECO:0000256" key="1">
    <source>
        <dbReference type="ARBA" id="ARBA00004496"/>
    </source>
</evidence>
<dbReference type="Pfam" id="PF02631">
    <property type="entry name" value="RecX_HTH2"/>
    <property type="match status" value="1"/>
</dbReference>
<gene>
    <name evidence="5 10" type="primary">recX</name>
    <name evidence="10" type="ORF">GCM10009755_12540</name>
</gene>
<dbReference type="InterPro" id="IPR053925">
    <property type="entry name" value="RecX_HTH_3rd"/>
</dbReference>
<dbReference type="RefSeq" id="WP_344307993.1">
    <property type="nucleotide sequence ID" value="NZ_BAAANO010000012.1"/>
</dbReference>
<dbReference type="InterPro" id="IPR036388">
    <property type="entry name" value="WH-like_DNA-bd_sf"/>
</dbReference>
<dbReference type="InterPro" id="IPR053924">
    <property type="entry name" value="RecX_HTH_2nd"/>
</dbReference>
<dbReference type="EMBL" id="BAAANO010000012">
    <property type="protein sequence ID" value="GAA2004597.1"/>
    <property type="molecule type" value="Genomic_DNA"/>
</dbReference>
<evidence type="ECO:0000256" key="6">
    <source>
        <dbReference type="SAM" id="MobiDB-lite"/>
    </source>
</evidence>
<dbReference type="Pfam" id="PF21982">
    <property type="entry name" value="RecX_HTH1"/>
    <property type="match status" value="1"/>
</dbReference>
<dbReference type="Pfam" id="PF21981">
    <property type="entry name" value="RecX_HTH3"/>
    <property type="match status" value="1"/>
</dbReference>
<feature type="domain" description="RecX second three-helical" evidence="7">
    <location>
        <begin position="101"/>
        <end position="142"/>
    </location>
</feature>
<proteinExistence type="inferred from homology"/>
<dbReference type="PANTHER" id="PTHR33602">
    <property type="entry name" value="REGULATORY PROTEIN RECX FAMILY PROTEIN"/>
    <property type="match status" value="1"/>
</dbReference>
<evidence type="ECO:0000259" key="7">
    <source>
        <dbReference type="Pfam" id="PF02631"/>
    </source>
</evidence>
<protein>
    <recommendedName>
        <fullName evidence="3 5">Regulatory protein RecX</fullName>
    </recommendedName>
</protein>
<feature type="domain" description="RecX third three-helical" evidence="8">
    <location>
        <begin position="148"/>
        <end position="192"/>
    </location>
</feature>
<comment type="subcellular location">
    <subcellularLocation>
        <location evidence="1 5">Cytoplasm</location>
    </subcellularLocation>
</comment>
<feature type="domain" description="RecX first three-helical" evidence="9">
    <location>
        <begin position="55"/>
        <end position="94"/>
    </location>
</feature>
<evidence type="ECO:0000256" key="2">
    <source>
        <dbReference type="ARBA" id="ARBA00009695"/>
    </source>
</evidence>
<feature type="region of interest" description="Disordered" evidence="6">
    <location>
        <begin position="17"/>
        <end position="49"/>
    </location>
</feature>
<organism evidence="10 11">
    <name type="scientific">Brevibacterium samyangense</name>
    <dbReference type="NCBI Taxonomy" id="366888"/>
    <lineage>
        <taxon>Bacteria</taxon>
        <taxon>Bacillati</taxon>
        <taxon>Actinomycetota</taxon>
        <taxon>Actinomycetes</taxon>
        <taxon>Micrococcales</taxon>
        <taxon>Brevibacteriaceae</taxon>
        <taxon>Brevibacterium</taxon>
    </lineage>
</organism>
<dbReference type="Proteomes" id="UP001500755">
    <property type="component" value="Unassembled WGS sequence"/>
</dbReference>
<sequence>MDNPVLESLRRRMAEIGSGSVESAGGLRADASAPSGTPTEPDIGSPVDDPEYLRAKKRAFNMLGARAHSASELRTKLVRKEHPPEVVDVLIDRLTASGLLDDADYAREFVRSRRSSRALSTKALRRELSTKGITGRDAESALAGLDDEDGVALEVARKKARSTRGLPEDTRMRRILGMLARRGFDHGVAMKAARTAIAED</sequence>
<evidence type="ECO:0000313" key="10">
    <source>
        <dbReference type="EMBL" id="GAA2004597.1"/>
    </source>
</evidence>
<dbReference type="PANTHER" id="PTHR33602:SF1">
    <property type="entry name" value="REGULATORY PROTEIN RECX FAMILY PROTEIN"/>
    <property type="match status" value="1"/>
</dbReference>
<dbReference type="InterPro" id="IPR053926">
    <property type="entry name" value="RecX_HTH_1st"/>
</dbReference>